<accession>A0ABT8I0P6</accession>
<comment type="function">
    <text evidence="1">SASP are bound to spore DNA. They are double-stranded DNA-binding proteins that cause DNA to change to an a-like conformation. They protect the DNA backbone from chemical and enzymatic cleavage and are thus involved in dormant spore's high resistance to UV light.</text>
</comment>
<dbReference type="Gene3D" id="6.10.10.80">
    <property type="entry name" value="Small, acid-soluble spore protein, alpha/beta type-like"/>
    <property type="match status" value="1"/>
</dbReference>
<gene>
    <name evidence="4" type="ORF">QYB97_19120</name>
</gene>
<evidence type="ECO:0000256" key="3">
    <source>
        <dbReference type="ARBA" id="ARBA00023125"/>
    </source>
</evidence>
<keyword evidence="3" id="KW-0238">DNA-binding</keyword>
<comment type="similarity">
    <text evidence="2">Belongs to the alpha/beta-type SASP family.</text>
</comment>
<proteinExistence type="inferred from homology"/>
<dbReference type="Pfam" id="PF00269">
    <property type="entry name" value="SASP"/>
    <property type="match status" value="1"/>
</dbReference>
<dbReference type="InterPro" id="IPR001448">
    <property type="entry name" value="SASP_alpha/beta-type"/>
</dbReference>
<keyword evidence="5" id="KW-1185">Reference proteome</keyword>
<dbReference type="RefSeq" id="WP_301167615.1">
    <property type="nucleotide sequence ID" value="NZ_JAUHTR010000012.1"/>
</dbReference>
<protein>
    <submittedName>
        <fullName evidence="4">Alpha/beta-type small acid-soluble spore protein</fullName>
    </submittedName>
</protein>
<sequence length="65" mass="6907">MSNNSNQLLVPGVQQAIDQLKFEIASELGVNLSADGSSRSNGSVGGEITKRLVAMSQQQFNGQQK</sequence>
<evidence type="ECO:0000313" key="4">
    <source>
        <dbReference type="EMBL" id="MDN4526601.1"/>
    </source>
</evidence>
<dbReference type="PANTHER" id="PTHR36107">
    <property type="entry name" value="SMALL, ACID-SOLUBLE SPORE PROTEIN A"/>
    <property type="match status" value="1"/>
</dbReference>
<comment type="caution">
    <text evidence="4">The sequence shown here is derived from an EMBL/GenBank/DDBJ whole genome shotgun (WGS) entry which is preliminary data.</text>
</comment>
<dbReference type="Proteomes" id="UP001172721">
    <property type="component" value="Unassembled WGS sequence"/>
</dbReference>
<evidence type="ECO:0000256" key="2">
    <source>
        <dbReference type="ARBA" id="ARBA00005442"/>
    </source>
</evidence>
<reference evidence="4" key="1">
    <citation type="submission" date="2023-07" db="EMBL/GenBank/DDBJ databases">
        <title>Fictibacillus sp. isolated from freshwater pond.</title>
        <authorList>
            <person name="Kirdat K."/>
            <person name="Bhat A."/>
            <person name="Mourya A."/>
            <person name="Yadav A."/>
        </authorList>
    </citation>
    <scope>NUCLEOTIDE SEQUENCE</scope>
    <source>
        <strain evidence="4">NE201</strain>
    </source>
</reference>
<dbReference type="InterPro" id="IPR038300">
    <property type="entry name" value="SASP_sf_alpha/beta"/>
</dbReference>
<name>A0ABT8I0P6_9BACL</name>
<dbReference type="PANTHER" id="PTHR36107:SF1">
    <property type="entry name" value="SMALL, ACID-SOLUBLE SPORE PROTEIN A"/>
    <property type="match status" value="1"/>
</dbReference>
<dbReference type="EMBL" id="JAUHTR010000012">
    <property type="protein sequence ID" value="MDN4526601.1"/>
    <property type="molecule type" value="Genomic_DNA"/>
</dbReference>
<dbReference type="PROSITE" id="PS00304">
    <property type="entry name" value="SASP_1"/>
    <property type="match status" value="1"/>
</dbReference>
<dbReference type="InterPro" id="IPR018126">
    <property type="entry name" value="SASP_alpha/beta-type_CS"/>
</dbReference>
<evidence type="ECO:0000256" key="1">
    <source>
        <dbReference type="ARBA" id="ARBA00003863"/>
    </source>
</evidence>
<organism evidence="4 5">
    <name type="scientific">Fictibacillus fluitans</name>
    <dbReference type="NCBI Taxonomy" id="3058422"/>
    <lineage>
        <taxon>Bacteria</taxon>
        <taxon>Bacillati</taxon>
        <taxon>Bacillota</taxon>
        <taxon>Bacilli</taxon>
        <taxon>Bacillales</taxon>
        <taxon>Fictibacillaceae</taxon>
        <taxon>Fictibacillus</taxon>
    </lineage>
</organism>
<evidence type="ECO:0000313" key="5">
    <source>
        <dbReference type="Proteomes" id="UP001172721"/>
    </source>
</evidence>
<dbReference type="InterPro" id="IPR050847">
    <property type="entry name" value="SASP_DNA-binding"/>
</dbReference>
<dbReference type="PROSITE" id="PS00684">
    <property type="entry name" value="SASP_2"/>
    <property type="match status" value="1"/>
</dbReference>